<gene>
    <name evidence="3" type="ORF">Pan216_18380</name>
</gene>
<protein>
    <submittedName>
        <fullName evidence="3">Uncharacterized protein</fullName>
    </submittedName>
</protein>
<dbReference type="KEGG" id="knv:Pan216_18380"/>
<evidence type="ECO:0000256" key="2">
    <source>
        <dbReference type="SAM" id="SignalP"/>
    </source>
</evidence>
<feature type="compositionally biased region" description="Acidic residues" evidence="1">
    <location>
        <begin position="40"/>
        <end position="49"/>
    </location>
</feature>
<proteinExistence type="predicted"/>
<feature type="region of interest" description="Disordered" evidence="1">
    <location>
        <begin position="174"/>
        <end position="200"/>
    </location>
</feature>
<organism evidence="3 4">
    <name type="scientific">Kolteria novifilia</name>
    <dbReference type="NCBI Taxonomy" id="2527975"/>
    <lineage>
        <taxon>Bacteria</taxon>
        <taxon>Pseudomonadati</taxon>
        <taxon>Planctomycetota</taxon>
        <taxon>Planctomycetia</taxon>
        <taxon>Kolteriales</taxon>
        <taxon>Kolteriaceae</taxon>
        <taxon>Kolteria</taxon>
    </lineage>
</organism>
<sequence precursor="true">MIVPLWLRGLSLVLLAMILASPSAVFAQSDAAKSKTDAAADADDDDDDEPTVKFGAGRDTAKKDADAKADPKEKSGSKDAKDSKSKKDDEEKKEVDRDKEKALRLLTKKLGRKRDGYFVVMFKEAVPQSRYTDGGDQLPGFDWKDNTHFRVLEGRDQAADVLYDYLTEFGPIETKSRSRRSRSRDRDAQPSKPNPQRDFQMIRWFPDSATAMNFQTFAVNKYNAQKKAYEERMKARNTR</sequence>
<dbReference type="AlphaFoldDB" id="A0A518B1Y3"/>
<name>A0A518B1Y3_9BACT</name>
<evidence type="ECO:0000313" key="4">
    <source>
        <dbReference type="Proteomes" id="UP000317093"/>
    </source>
</evidence>
<feature type="chain" id="PRO_5022205109" evidence="2">
    <location>
        <begin position="28"/>
        <end position="239"/>
    </location>
</feature>
<feature type="signal peptide" evidence="2">
    <location>
        <begin position="1"/>
        <end position="27"/>
    </location>
</feature>
<dbReference type="Proteomes" id="UP000317093">
    <property type="component" value="Chromosome"/>
</dbReference>
<dbReference type="EMBL" id="CP036279">
    <property type="protein sequence ID" value="QDU60985.1"/>
    <property type="molecule type" value="Genomic_DNA"/>
</dbReference>
<keyword evidence="4" id="KW-1185">Reference proteome</keyword>
<evidence type="ECO:0000256" key="1">
    <source>
        <dbReference type="SAM" id="MobiDB-lite"/>
    </source>
</evidence>
<dbReference type="RefSeq" id="WP_145257636.1">
    <property type="nucleotide sequence ID" value="NZ_CP036279.1"/>
</dbReference>
<feature type="compositionally biased region" description="Basic and acidic residues" evidence="1">
    <location>
        <begin position="59"/>
        <end position="100"/>
    </location>
</feature>
<evidence type="ECO:0000313" key="3">
    <source>
        <dbReference type="EMBL" id="QDU60985.1"/>
    </source>
</evidence>
<reference evidence="3 4" key="1">
    <citation type="submission" date="2019-02" db="EMBL/GenBank/DDBJ databases">
        <title>Deep-cultivation of Planctomycetes and their phenomic and genomic characterization uncovers novel biology.</title>
        <authorList>
            <person name="Wiegand S."/>
            <person name="Jogler M."/>
            <person name="Boedeker C."/>
            <person name="Pinto D."/>
            <person name="Vollmers J."/>
            <person name="Rivas-Marin E."/>
            <person name="Kohn T."/>
            <person name="Peeters S.H."/>
            <person name="Heuer A."/>
            <person name="Rast P."/>
            <person name="Oberbeckmann S."/>
            <person name="Bunk B."/>
            <person name="Jeske O."/>
            <person name="Meyerdierks A."/>
            <person name="Storesund J.E."/>
            <person name="Kallscheuer N."/>
            <person name="Luecker S."/>
            <person name="Lage O.M."/>
            <person name="Pohl T."/>
            <person name="Merkel B.J."/>
            <person name="Hornburger P."/>
            <person name="Mueller R.-W."/>
            <person name="Bruemmer F."/>
            <person name="Labrenz M."/>
            <person name="Spormann A.M."/>
            <person name="Op den Camp H."/>
            <person name="Overmann J."/>
            <person name="Amann R."/>
            <person name="Jetten M.S.M."/>
            <person name="Mascher T."/>
            <person name="Medema M.H."/>
            <person name="Devos D.P."/>
            <person name="Kaster A.-K."/>
            <person name="Ovreas L."/>
            <person name="Rohde M."/>
            <person name="Galperin M.Y."/>
            <person name="Jogler C."/>
        </authorList>
    </citation>
    <scope>NUCLEOTIDE SEQUENCE [LARGE SCALE GENOMIC DNA]</scope>
    <source>
        <strain evidence="3 4">Pan216</strain>
    </source>
</reference>
<feature type="region of interest" description="Disordered" evidence="1">
    <location>
        <begin position="29"/>
        <end position="100"/>
    </location>
</feature>
<keyword evidence="2" id="KW-0732">Signal</keyword>
<accession>A0A518B1Y3</accession>